<dbReference type="InterPro" id="IPR027417">
    <property type="entry name" value="P-loop_NTPase"/>
</dbReference>
<dbReference type="Proteomes" id="UP000242180">
    <property type="component" value="Unassembled WGS sequence"/>
</dbReference>
<dbReference type="OrthoDB" id="448448at2759"/>
<evidence type="ECO:0000256" key="5">
    <source>
        <dbReference type="ARBA" id="ARBA00022833"/>
    </source>
</evidence>
<keyword evidence="5" id="KW-0862">Zinc</keyword>
<reference evidence="10 11" key="1">
    <citation type="submission" date="2016-07" db="EMBL/GenBank/DDBJ databases">
        <title>Pervasive Adenine N6-methylation of Active Genes in Fungi.</title>
        <authorList>
            <consortium name="DOE Joint Genome Institute"/>
            <person name="Mondo S.J."/>
            <person name="Dannebaum R.O."/>
            <person name="Kuo R.C."/>
            <person name="Labutti K."/>
            <person name="Haridas S."/>
            <person name="Kuo A."/>
            <person name="Salamov A."/>
            <person name="Ahrendt S.R."/>
            <person name="Lipzen A."/>
            <person name="Sullivan W."/>
            <person name="Andreopoulos W.B."/>
            <person name="Clum A."/>
            <person name="Lindquist E."/>
            <person name="Daum C."/>
            <person name="Ramamoorthy G.K."/>
            <person name="Gryganskyi A."/>
            <person name="Culley D."/>
            <person name="Magnuson J.K."/>
            <person name="James T.Y."/>
            <person name="O'Malley M.A."/>
            <person name="Stajich J.E."/>
            <person name="Spatafora J.W."/>
            <person name="Visel A."/>
            <person name="Grigoriev I.V."/>
        </authorList>
    </citation>
    <scope>NUCLEOTIDE SEQUENCE [LARGE SCALE GENOMIC DNA]</scope>
    <source>
        <strain evidence="10 11">NRRL 2496</strain>
    </source>
</reference>
<dbReference type="PROSITE" id="PS51999">
    <property type="entry name" value="ZF_GRF"/>
    <property type="match status" value="1"/>
</dbReference>
<comment type="caution">
    <text evidence="10">The sequence shown here is derived from an EMBL/GenBank/DDBJ whole genome shotgun (WGS) entry which is preliminary data.</text>
</comment>
<dbReference type="GO" id="GO:0008270">
    <property type="term" value="F:zinc ion binding"/>
    <property type="evidence" value="ECO:0007669"/>
    <property type="project" value="UniProtKB-KW"/>
</dbReference>
<evidence type="ECO:0000256" key="4">
    <source>
        <dbReference type="ARBA" id="ARBA00022801"/>
    </source>
</evidence>
<keyword evidence="4" id="KW-0378">Hydrolase</keyword>
<dbReference type="SUPFAM" id="SSF52540">
    <property type="entry name" value="P-loop containing nucleoside triphosphate hydrolases"/>
    <property type="match status" value="1"/>
</dbReference>
<dbReference type="GO" id="GO:0043596">
    <property type="term" value="C:nuclear replication fork"/>
    <property type="evidence" value="ECO:0007669"/>
    <property type="project" value="TreeGrafter"/>
</dbReference>
<dbReference type="OMA" id="CSLHNNW"/>
<evidence type="ECO:0000256" key="8">
    <source>
        <dbReference type="SAM" id="MobiDB-lite"/>
    </source>
</evidence>
<dbReference type="InParanoid" id="A0A1X2HCZ1"/>
<feature type="region of interest" description="Disordered" evidence="8">
    <location>
        <begin position="282"/>
        <end position="307"/>
    </location>
</feature>
<dbReference type="EMBL" id="MCGN01000005">
    <property type="protein sequence ID" value="ORY96658.1"/>
    <property type="molecule type" value="Genomic_DNA"/>
</dbReference>
<keyword evidence="3 7" id="KW-0863">Zinc-finger</keyword>
<evidence type="ECO:0000256" key="2">
    <source>
        <dbReference type="ARBA" id="ARBA00022741"/>
    </source>
</evidence>
<dbReference type="PANTHER" id="PTHR45766:SF6">
    <property type="entry name" value="SWI_SNF-RELATED MATRIX-ASSOCIATED ACTIN-DEPENDENT REGULATOR OF CHROMATIN SUBFAMILY A-LIKE PROTEIN 1"/>
    <property type="match status" value="1"/>
</dbReference>
<dbReference type="GO" id="GO:0006281">
    <property type="term" value="P:DNA repair"/>
    <property type="evidence" value="ECO:0007669"/>
    <property type="project" value="TreeGrafter"/>
</dbReference>
<keyword evidence="1" id="KW-0479">Metal-binding</keyword>
<evidence type="ECO:0000259" key="9">
    <source>
        <dbReference type="PROSITE" id="PS51999"/>
    </source>
</evidence>
<dbReference type="InterPro" id="IPR010666">
    <property type="entry name" value="Znf_GRF"/>
</dbReference>
<evidence type="ECO:0000256" key="7">
    <source>
        <dbReference type="PROSITE-ProRule" id="PRU01343"/>
    </source>
</evidence>
<evidence type="ECO:0000256" key="3">
    <source>
        <dbReference type="ARBA" id="ARBA00022771"/>
    </source>
</evidence>
<feature type="domain" description="GRF-type" evidence="9">
    <location>
        <begin position="4"/>
        <end position="43"/>
    </location>
</feature>
<dbReference type="Pfam" id="PF00176">
    <property type="entry name" value="SNF2-rel_dom"/>
    <property type="match status" value="1"/>
</dbReference>
<dbReference type="PANTHER" id="PTHR45766">
    <property type="entry name" value="DNA ANNEALING HELICASE AND ENDONUCLEASE ZRANB3 FAMILY MEMBER"/>
    <property type="match status" value="1"/>
</dbReference>
<dbReference type="InterPro" id="IPR000330">
    <property type="entry name" value="SNF2_N"/>
</dbReference>
<keyword evidence="2" id="KW-0547">Nucleotide-binding</keyword>
<accession>A0A1X2HCZ1</accession>
<organism evidence="10 11">
    <name type="scientific">Syncephalastrum racemosum</name>
    <name type="common">Filamentous fungus</name>
    <dbReference type="NCBI Taxonomy" id="13706"/>
    <lineage>
        <taxon>Eukaryota</taxon>
        <taxon>Fungi</taxon>
        <taxon>Fungi incertae sedis</taxon>
        <taxon>Mucoromycota</taxon>
        <taxon>Mucoromycotina</taxon>
        <taxon>Mucoromycetes</taxon>
        <taxon>Mucorales</taxon>
        <taxon>Syncephalastraceae</taxon>
        <taxon>Syncephalastrum</taxon>
    </lineage>
</organism>
<dbReference type="AlphaFoldDB" id="A0A1X2HCZ1"/>
<evidence type="ECO:0000313" key="11">
    <source>
        <dbReference type="Proteomes" id="UP000242180"/>
    </source>
</evidence>
<keyword evidence="6" id="KW-0067">ATP-binding</keyword>
<evidence type="ECO:0000256" key="1">
    <source>
        <dbReference type="ARBA" id="ARBA00022723"/>
    </source>
</evidence>
<gene>
    <name evidence="10" type="ORF">BCR43DRAFT_524711</name>
</gene>
<dbReference type="Gene3D" id="3.40.50.300">
    <property type="entry name" value="P-loop containing nucleotide triphosphate hydrolases"/>
    <property type="match status" value="1"/>
</dbReference>
<dbReference type="GO" id="GO:0031297">
    <property type="term" value="P:replication fork processing"/>
    <property type="evidence" value="ECO:0007669"/>
    <property type="project" value="TreeGrafter"/>
</dbReference>
<dbReference type="GO" id="GO:0005524">
    <property type="term" value="F:ATP binding"/>
    <property type="evidence" value="ECO:0007669"/>
    <property type="project" value="InterPro"/>
</dbReference>
<keyword evidence="11" id="KW-1185">Reference proteome</keyword>
<proteinExistence type="predicted"/>
<dbReference type="GO" id="GO:0016787">
    <property type="term" value="F:hydrolase activity"/>
    <property type="evidence" value="ECO:0007669"/>
    <property type="project" value="UniProtKB-KW"/>
</dbReference>
<name>A0A1X2HCZ1_SYNRA</name>
<dbReference type="STRING" id="13706.A0A1X2HCZ1"/>
<evidence type="ECO:0000256" key="6">
    <source>
        <dbReference type="ARBA" id="ARBA00022840"/>
    </source>
</evidence>
<evidence type="ECO:0000313" key="10">
    <source>
        <dbReference type="EMBL" id="ORY96658.1"/>
    </source>
</evidence>
<sequence>MIKCRCGRDCISAEVRRPGPNQGRWFWKCATGSCNYFKWDNSAHSLTRHPTAAYSAAAQASAHISAKRNYLCPPSKTYQSLPPDKDQPETPSYKFHFAFHDDRHLRLRIEPNHVHLFGILREVPGMVYVEAEKQWLFPIHLDAYNRALSRMYSYRNTYLIKPTRLEPPLMQAMKENKDLETEFDVRSTEVEDQLMKVRDAGLWDKLKPFQQDAVRKAIRFKGRILFADEPGLGKSVQALATIQAYEDVWPVLVLCAPGDEERWSKTIQEWLHLRPSNIHISTSGRDIVDRPQKRKKPGRESVSTLSRTKKRLNNGLPVIPVHTRAVGSALFGDNSSSDDSSDEDDDEASEHMFFIVNYKVAEAHSKQIKERRFRCVIADNSEHLLMRQAKSTRMLLPVLQEAFHTVMLSTKLTLERPVDMYTHLFALRKDMFSDFGRFGSHFCDGKQNVFGWEYNGKSHTVELKYILDHTIWSKHTLAEVADQTPWLDVENHAVHSNNRK</sequence>
<dbReference type="Pfam" id="PF06839">
    <property type="entry name" value="Zn_ribbon_GRF"/>
    <property type="match status" value="1"/>
</dbReference>
<protein>
    <recommendedName>
        <fullName evidence="9">GRF-type domain-containing protein</fullName>
    </recommendedName>
</protein>